<dbReference type="Proteomes" id="UP000887565">
    <property type="component" value="Unplaced"/>
</dbReference>
<sequence length="136" mass="16170">MSKRRKASMASPKADHRLLFYCLMSREKREKGRENRMLSLTKLEWHDEAYTITHPYSSRKFLLDCTIILENYQLINQFHEFIPSKSSVERSLFVSGKCFAQALKESQENFCRSDQFDTTSPPFPGYRYCDDDQKRH</sequence>
<accession>A0A915ID59</accession>
<keyword evidence="1" id="KW-1185">Reference proteome</keyword>
<organism evidence="1 2">
    <name type="scientific">Romanomermis culicivorax</name>
    <name type="common">Nematode worm</name>
    <dbReference type="NCBI Taxonomy" id="13658"/>
    <lineage>
        <taxon>Eukaryota</taxon>
        <taxon>Metazoa</taxon>
        <taxon>Ecdysozoa</taxon>
        <taxon>Nematoda</taxon>
        <taxon>Enoplea</taxon>
        <taxon>Dorylaimia</taxon>
        <taxon>Mermithida</taxon>
        <taxon>Mermithoidea</taxon>
        <taxon>Mermithidae</taxon>
        <taxon>Romanomermis</taxon>
    </lineage>
</organism>
<protein>
    <submittedName>
        <fullName evidence="2">Uncharacterized protein</fullName>
    </submittedName>
</protein>
<dbReference type="WBParaSite" id="nRc.2.0.1.t11832-RA">
    <property type="protein sequence ID" value="nRc.2.0.1.t11832-RA"/>
    <property type="gene ID" value="nRc.2.0.1.g11832"/>
</dbReference>
<reference evidence="2" key="1">
    <citation type="submission" date="2022-11" db="UniProtKB">
        <authorList>
            <consortium name="WormBaseParasite"/>
        </authorList>
    </citation>
    <scope>IDENTIFICATION</scope>
</reference>
<name>A0A915ID59_ROMCU</name>
<dbReference type="AlphaFoldDB" id="A0A915ID59"/>
<proteinExistence type="predicted"/>
<evidence type="ECO:0000313" key="2">
    <source>
        <dbReference type="WBParaSite" id="nRc.2.0.1.t11832-RA"/>
    </source>
</evidence>
<evidence type="ECO:0000313" key="1">
    <source>
        <dbReference type="Proteomes" id="UP000887565"/>
    </source>
</evidence>